<dbReference type="InterPro" id="IPR010998">
    <property type="entry name" value="Integrase_recombinase_N"/>
</dbReference>
<gene>
    <name evidence="8" type="ORF">BHU61_06475</name>
</gene>
<evidence type="ECO:0000259" key="6">
    <source>
        <dbReference type="PROSITE" id="PS51898"/>
    </source>
</evidence>
<feature type="domain" description="Tyr recombinase" evidence="6">
    <location>
        <begin position="202"/>
        <end position="397"/>
    </location>
</feature>
<dbReference type="InterPro" id="IPR011010">
    <property type="entry name" value="DNA_brk_join_enz"/>
</dbReference>
<dbReference type="PROSITE" id="PS51898">
    <property type="entry name" value="TYR_RECOMBINASE"/>
    <property type="match status" value="1"/>
</dbReference>
<dbReference type="GO" id="GO:0015074">
    <property type="term" value="P:DNA integration"/>
    <property type="evidence" value="ECO:0007669"/>
    <property type="project" value="UniProtKB-KW"/>
</dbReference>
<accession>A0A327ZRZ2</accession>
<evidence type="ECO:0000256" key="5">
    <source>
        <dbReference type="PROSITE-ProRule" id="PRU01248"/>
    </source>
</evidence>
<evidence type="ECO:0000256" key="2">
    <source>
        <dbReference type="ARBA" id="ARBA00022908"/>
    </source>
</evidence>
<protein>
    <recommendedName>
        <fullName evidence="10">Site-specific integrase</fullName>
    </recommendedName>
</protein>
<dbReference type="PANTHER" id="PTHR30629">
    <property type="entry name" value="PROPHAGE INTEGRASE"/>
    <property type="match status" value="1"/>
</dbReference>
<sequence length="422" mass="49223">MFRLKEVILTDRLPSLPLIKEVIMSVKYIKSKKYDDVYSYTTSSGKKLYCFRFKYYRNGKRKELQRSGFITEKSAYKEMLLRKFELESSDFSKLDSDKIPFAKAAELYYQNKLSYWSENTRKRNRGTLDNHLLPILGHIKLNDITSDLVQNSLINVKLAELSPKTVQNLYETLSAIINYSVRNDLLIKNRLSHNIFIPTDDKQVIFYDQKTLKSILDKSEELNITYELIIKTLAYTGMRISELLGLRWTDVNFNEHTISILRTRKNIDTEKKTKTKNSVRTIYVDPMITDLLKEYYLYVYDKAFEKDIKIDINGYIFLGINTLQPISKTVITNMMNAVGKDLKIKIHPHAFRHTHATLLLNAGETYHYIAERLGNTPRMIEETYGHHVNPGKRKVANAFSDIMKNEVSEEVSEVIQFNAKTS</sequence>
<proteinExistence type="inferred from homology"/>
<dbReference type="GO" id="GO:0006310">
    <property type="term" value="P:DNA recombination"/>
    <property type="evidence" value="ECO:0007669"/>
    <property type="project" value="UniProtKB-KW"/>
</dbReference>
<dbReference type="AlphaFoldDB" id="A0A327ZRZ2"/>
<evidence type="ECO:0000259" key="7">
    <source>
        <dbReference type="PROSITE" id="PS51900"/>
    </source>
</evidence>
<dbReference type="InterPro" id="IPR050808">
    <property type="entry name" value="Phage_Integrase"/>
</dbReference>
<dbReference type="SUPFAM" id="SSF56349">
    <property type="entry name" value="DNA breaking-rejoining enzymes"/>
    <property type="match status" value="1"/>
</dbReference>
<evidence type="ECO:0000256" key="4">
    <source>
        <dbReference type="ARBA" id="ARBA00023172"/>
    </source>
</evidence>
<dbReference type="Pfam" id="PF14659">
    <property type="entry name" value="Phage_int_SAM_3"/>
    <property type="match status" value="1"/>
</dbReference>
<keyword evidence="3 5" id="KW-0238">DNA-binding</keyword>
<dbReference type="Proteomes" id="UP000249808">
    <property type="component" value="Unassembled WGS sequence"/>
</dbReference>
<organism evidence="8 9">
    <name type="scientific">Macrococcus epidermidis</name>
    <dbReference type="NCBI Taxonomy" id="1902580"/>
    <lineage>
        <taxon>Bacteria</taxon>
        <taxon>Bacillati</taxon>
        <taxon>Bacillota</taxon>
        <taxon>Bacilli</taxon>
        <taxon>Bacillales</taxon>
        <taxon>Staphylococcaceae</taxon>
        <taxon>Macrococcus</taxon>
    </lineage>
</organism>
<name>A0A327ZRZ2_9STAP</name>
<comment type="caution">
    <text evidence="8">The sequence shown here is derived from an EMBL/GenBank/DDBJ whole genome shotgun (WGS) entry which is preliminary data.</text>
</comment>
<dbReference type="InterPro" id="IPR002104">
    <property type="entry name" value="Integrase_catalytic"/>
</dbReference>
<feature type="domain" description="Core-binding (CB)" evidence="7">
    <location>
        <begin position="99"/>
        <end position="181"/>
    </location>
</feature>
<dbReference type="CDD" id="cd01189">
    <property type="entry name" value="INT_ICEBs1_C_like"/>
    <property type="match status" value="1"/>
</dbReference>
<evidence type="ECO:0000256" key="1">
    <source>
        <dbReference type="ARBA" id="ARBA00008857"/>
    </source>
</evidence>
<evidence type="ECO:0000256" key="3">
    <source>
        <dbReference type="ARBA" id="ARBA00023125"/>
    </source>
</evidence>
<keyword evidence="9" id="KW-1185">Reference proteome</keyword>
<evidence type="ECO:0008006" key="10">
    <source>
        <dbReference type="Google" id="ProtNLM"/>
    </source>
</evidence>
<evidence type="ECO:0000313" key="8">
    <source>
        <dbReference type="EMBL" id="RAK44955.1"/>
    </source>
</evidence>
<dbReference type="PROSITE" id="PS51900">
    <property type="entry name" value="CB"/>
    <property type="match status" value="1"/>
</dbReference>
<reference evidence="8 9" key="1">
    <citation type="journal article" date="2018" name="Front. Microbiol.">
        <title>Description and Comparative Genomics of Macrococcus caseolyticus subsp. hominis subsp. nov., Macrococcus goetzii sp. nov., Macrococcus epidermidis sp. nov., and Macrococcus bohemicus sp. nov., Novel Macrococci From Human Clinical Material With Virulence Potential and Suspected Uptake of Foreign DNA by Natural Transformation.</title>
        <authorList>
            <person name="Maslanova I."/>
            <person name="Wertheimer Z."/>
            <person name="Sedlacek I."/>
            <person name="Svec P."/>
            <person name="Indrakova A."/>
            <person name="Kovarovic V."/>
            <person name="Schumann P."/>
            <person name="Sproer C."/>
            <person name="Kralova S."/>
            <person name="Sedo O."/>
            <person name="Kristofova L."/>
            <person name="Vrbovska V."/>
            <person name="Fuzik T."/>
            <person name="Petras P."/>
            <person name="Zdrahal Z."/>
            <person name="Ruzickova V."/>
            <person name="Doskar J."/>
            <person name="Pantucek R."/>
        </authorList>
    </citation>
    <scope>NUCLEOTIDE SEQUENCE [LARGE SCALE GENOMIC DNA]</scope>
    <source>
        <strain evidence="8 9">01/688</strain>
    </source>
</reference>
<evidence type="ECO:0000313" key="9">
    <source>
        <dbReference type="Proteomes" id="UP000249808"/>
    </source>
</evidence>
<dbReference type="PANTHER" id="PTHR30629:SF2">
    <property type="entry name" value="PROPHAGE INTEGRASE INTS-RELATED"/>
    <property type="match status" value="1"/>
</dbReference>
<dbReference type="GO" id="GO:0003677">
    <property type="term" value="F:DNA binding"/>
    <property type="evidence" value="ECO:0007669"/>
    <property type="project" value="UniProtKB-UniRule"/>
</dbReference>
<keyword evidence="2" id="KW-0229">DNA integration</keyword>
<dbReference type="Gene3D" id="1.10.443.10">
    <property type="entry name" value="Intergrase catalytic core"/>
    <property type="match status" value="1"/>
</dbReference>
<dbReference type="InterPro" id="IPR044068">
    <property type="entry name" value="CB"/>
</dbReference>
<dbReference type="InterPro" id="IPR004107">
    <property type="entry name" value="Integrase_SAM-like_N"/>
</dbReference>
<keyword evidence="4" id="KW-0233">DNA recombination</keyword>
<dbReference type="InterPro" id="IPR013762">
    <property type="entry name" value="Integrase-like_cat_sf"/>
</dbReference>
<dbReference type="EMBL" id="PZJH01000002">
    <property type="protein sequence ID" value="RAK44955.1"/>
    <property type="molecule type" value="Genomic_DNA"/>
</dbReference>
<comment type="similarity">
    <text evidence="1">Belongs to the 'phage' integrase family.</text>
</comment>
<dbReference type="Pfam" id="PF00589">
    <property type="entry name" value="Phage_integrase"/>
    <property type="match status" value="1"/>
</dbReference>
<dbReference type="Gene3D" id="1.10.150.130">
    <property type="match status" value="1"/>
</dbReference>